<reference evidence="1 2" key="1">
    <citation type="submission" date="2023-03" db="EMBL/GenBank/DDBJ databases">
        <authorList>
            <person name="Pearce D."/>
        </authorList>
    </citation>
    <scope>NUCLEOTIDE SEQUENCE [LARGE SCALE GENOMIC DNA]</scope>
    <source>
        <strain evidence="1">Msz</strain>
    </source>
</reference>
<name>A0ABM9I8X3_9GAMM</name>
<proteinExistence type="predicted"/>
<protein>
    <submittedName>
        <fullName evidence="1">Uncharacterized protein</fullName>
    </submittedName>
</protein>
<organism evidence="1 2">
    <name type="scientific">Methylocaldum szegediense</name>
    <dbReference type="NCBI Taxonomy" id="73780"/>
    <lineage>
        <taxon>Bacteria</taxon>
        <taxon>Pseudomonadati</taxon>
        <taxon>Pseudomonadota</taxon>
        <taxon>Gammaproteobacteria</taxon>
        <taxon>Methylococcales</taxon>
        <taxon>Methylococcaceae</taxon>
        <taxon>Methylocaldum</taxon>
    </lineage>
</organism>
<sequence length="87" mass="9654">MALSYEALEEIRKLLESEAPAEERCANVRKNFPGLSLTRCEASDMSFETPIFETPEFCVYLIDTSEHCVRITGDPAAASGLVVAQKR</sequence>
<accession>A0ABM9I8X3</accession>
<dbReference type="EMBL" id="OX458333">
    <property type="protein sequence ID" value="CAI8962793.1"/>
    <property type="molecule type" value="Genomic_DNA"/>
</dbReference>
<dbReference type="RefSeq" id="WP_026609990.1">
    <property type="nucleotide sequence ID" value="NZ_OX458333.1"/>
</dbReference>
<evidence type="ECO:0000313" key="1">
    <source>
        <dbReference type="EMBL" id="CAI8962793.1"/>
    </source>
</evidence>
<evidence type="ECO:0000313" key="2">
    <source>
        <dbReference type="Proteomes" id="UP001162030"/>
    </source>
</evidence>
<keyword evidence="2" id="KW-1185">Reference proteome</keyword>
<dbReference type="Proteomes" id="UP001162030">
    <property type="component" value="Chromosome"/>
</dbReference>
<gene>
    <name evidence="1" type="ORF">MSZNOR_4698</name>
</gene>